<feature type="domain" description="Glycosyltransferase 2-like" evidence="1">
    <location>
        <begin position="326"/>
        <end position="439"/>
    </location>
</feature>
<dbReference type="PANTHER" id="PTHR43179">
    <property type="entry name" value="RHAMNOSYLTRANSFERASE WBBL"/>
    <property type="match status" value="1"/>
</dbReference>
<proteinExistence type="predicted"/>
<dbReference type="SUPFAM" id="SSF53448">
    <property type="entry name" value="Nucleotide-diphospho-sugar transferases"/>
    <property type="match status" value="2"/>
</dbReference>
<dbReference type="AlphaFoldDB" id="A0A0L6W374"/>
<dbReference type="PATRIC" id="fig|281456.6.peg.1240"/>
<dbReference type="InterPro" id="IPR029044">
    <property type="entry name" value="Nucleotide-diphossugar_trans"/>
</dbReference>
<keyword evidence="3" id="KW-1185">Reference proteome</keyword>
<dbReference type="PANTHER" id="PTHR43179:SF7">
    <property type="entry name" value="RHAMNOSYLTRANSFERASE WBBL"/>
    <property type="match status" value="1"/>
</dbReference>
<reference evidence="3" key="1">
    <citation type="submission" date="2015-07" db="EMBL/GenBank/DDBJ databases">
        <title>Complete Genome of Thermincola ferriacetica strain Z-0001T.</title>
        <authorList>
            <person name="Lusk B."/>
            <person name="Badalamenti J.P."/>
            <person name="Parameswaran P."/>
            <person name="Bond D.R."/>
            <person name="Torres C.I."/>
        </authorList>
    </citation>
    <scope>NUCLEOTIDE SEQUENCE [LARGE SCALE GENOMIC DNA]</scope>
    <source>
        <strain evidence="3">Z-0001</strain>
    </source>
</reference>
<evidence type="ECO:0000313" key="3">
    <source>
        <dbReference type="Proteomes" id="UP000037175"/>
    </source>
</evidence>
<name>A0A0L6W374_9FIRM</name>
<dbReference type="Proteomes" id="UP000037175">
    <property type="component" value="Unassembled WGS sequence"/>
</dbReference>
<dbReference type="InterPro" id="IPR001173">
    <property type="entry name" value="Glyco_trans_2-like"/>
</dbReference>
<comment type="caution">
    <text evidence="2">The sequence shown here is derived from an EMBL/GenBank/DDBJ whole genome shotgun (WGS) entry which is preliminary data.</text>
</comment>
<dbReference type="GO" id="GO:0016740">
    <property type="term" value="F:transferase activity"/>
    <property type="evidence" value="ECO:0007669"/>
    <property type="project" value="UniProtKB-KW"/>
</dbReference>
<evidence type="ECO:0000259" key="1">
    <source>
        <dbReference type="Pfam" id="PF00535"/>
    </source>
</evidence>
<protein>
    <submittedName>
        <fullName evidence="2">N-acetylglucosaminyl-diphospho-decaprenol L-rhamnosyltransferase</fullName>
    </submittedName>
</protein>
<dbReference type="EMBL" id="LGTE01000006">
    <property type="protein sequence ID" value="KNZ70027.1"/>
    <property type="molecule type" value="Genomic_DNA"/>
</dbReference>
<organism evidence="2 3">
    <name type="scientific">Thermincola ferriacetica</name>
    <dbReference type="NCBI Taxonomy" id="281456"/>
    <lineage>
        <taxon>Bacteria</taxon>
        <taxon>Bacillati</taxon>
        <taxon>Bacillota</taxon>
        <taxon>Clostridia</taxon>
        <taxon>Eubacteriales</taxon>
        <taxon>Thermincolaceae</taxon>
        <taxon>Thermincola</taxon>
    </lineage>
</organism>
<keyword evidence="2" id="KW-0808">Transferase</keyword>
<accession>A0A0L6W374</accession>
<gene>
    <name evidence="2" type="primary">wbbL_1</name>
    <name evidence="2" type="ORF">Tfer_1167</name>
</gene>
<dbReference type="Gene3D" id="3.90.550.10">
    <property type="entry name" value="Spore Coat Polysaccharide Biosynthesis Protein SpsA, Chain A"/>
    <property type="match status" value="2"/>
</dbReference>
<dbReference type="Pfam" id="PF00535">
    <property type="entry name" value="Glycos_transf_2"/>
    <property type="match status" value="1"/>
</dbReference>
<evidence type="ECO:0000313" key="2">
    <source>
        <dbReference type="EMBL" id="KNZ70027.1"/>
    </source>
</evidence>
<sequence>MRIFRSVVELLVRSFRILKVYGLLYFIRRGWKYVKRRGWRNLFASEDINTQYQKWIHKRKAYYSEKPFNCSVVPVIGIMMPVNYTEHIRIQDSVKSILAQDSPYWHLYLVTDDPTELGTKESLVKQIKTDKRISIIWRSGADVAGIVKKMTQVDYVLFMDVNDRLSSEAVATFQKTLIKDRNLDLIYADEDTFDGVSGQRFNPVFKPGWSPHLLLSFNYIGHPVVLRKELLEKVGKTVFFSNNWEYRILLSLTNLHVNAKRIPEMLCSRISPADFIVNESEENHNSGYLAIKEALSKKGLHATVRFCPEMGIYATRLGIKEKEKISIIIPTKDNGKILQGCLESILEKSSYDNYEILIIDNGSTDESTLIFLADIKKFDKIRVLSYLKEFNYPLVNNFGAANAAGKHLVFLNDDTKVISSDWLEALLEYSQMQEVGAVGALLLFPNGLIQHAGIVIGMRGSASHAFYKYEADKPGYLNLIQCVRNVSAVTAACMMIKAETFAKVGGFDPRFRLGMNDVDLCLRLLKMGLYNVYTPYAKLIHYESLTRNEYVDDNEIEMFKRLHCEFISNGDPYYHPELSLERNDYSLAI</sequence>
<dbReference type="CDD" id="cd04186">
    <property type="entry name" value="GT_2_like_c"/>
    <property type="match status" value="1"/>
</dbReference>